<dbReference type="EMBL" id="JAPWGW010000002">
    <property type="protein sequence ID" value="MCZ4298239.1"/>
    <property type="molecule type" value="Genomic_DNA"/>
</dbReference>
<proteinExistence type="predicted"/>
<comment type="caution">
    <text evidence="1">The sequence shown here is derived from an EMBL/GenBank/DDBJ whole genome shotgun (WGS) entry which is preliminary data.</text>
</comment>
<evidence type="ECO:0000313" key="1">
    <source>
        <dbReference type="EMBL" id="MCZ4298239.1"/>
    </source>
</evidence>
<organism evidence="1 2">
    <name type="scientific">Henriciella marina</name>
    <dbReference type="NCBI Taxonomy" id="453851"/>
    <lineage>
        <taxon>Bacteria</taxon>
        <taxon>Pseudomonadati</taxon>
        <taxon>Pseudomonadota</taxon>
        <taxon>Alphaproteobacteria</taxon>
        <taxon>Hyphomonadales</taxon>
        <taxon>Hyphomonadaceae</taxon>
        <taxon>Henriciella</taxon>
    </lineage>
</organism>
<accession>A0ABT4LV37</accession>
<gene>
    <name evidence="1" type="ORF">O4G74_09235</name>
</gene>
<reference evidence="1" key="1">
    <citation type="submission" date="2022-12" db="EMBL/GenBank/DDBJ databases">
        <title>Bacterial isolates from different developmental stages of Nematostella vectensis.</title>
        <authorList>
            <person name="Fraune S."/>
        </authorList>
    </citation>
    <scope>NUCLEOTIDE SEQUENCE</scope>
    <source>
        <strain evidence="1">G21632-S1</strain>
    </source>
</reference>
<dbReference type="Proteomes" id="UP001083770">
    <property type="component" value="Unassembled WGS sequence"/>
</dbReference>
<sequence>MTDQHTIDAPKDGTKEARLVEALTGKGQTLKQLSRCSLGNHTRSAPR</sequence>
<keyword evidence="2" id="KW-1185">Reference proteome</keyword>
<evidence type="ECO:0000313" key="2">
    <source>
        <dbReference type="Proteomes" id="UP001083770"/>
    </source>
</evidence>
<name>A0ABT4LV37_9PROT</name>
<dbReference type="RefSeq" id="WP_269402326.1">
    <property type="nucleotide sequence ID" value="NZ_JAPWGW010000002.1"/>
</dbReference>
<protein>
    <submittedName>
        <fullName evidence="1">Uncharacterized protein</fullName>
    </submittedName>
</protein>